<dbReference type="EMBL" id="CAJOBQ010003090">
    <property type="protein sequence ID" value="CAF4593295.1"/>
    <property type="molecule type" value="Genomic_DNA"/>
</dbReference>
<proteinExistence type="predicted"/>
<reference evidence="5" key="1">
    <citation type="submission" date="2021-02" db="EMBL/GenBank/DDBJ databases">
        <authorList>
            <person name="Nowell W R."/>
        </authorList>
    </citation>
    <scope>NUCLEOTIDE SEQUENCE</scope>
</reference>
<evidence type="ECO:0000313" key="5">
    <source>
        <dbReference type="EMBL" id="CAF4593295.1"/>
    </source>
</evidence>
<dbReference type="AlphaFoldDB" id="A0A821BVL2"/>
<dbReference type="Proteomes" id="UP000663848">
    <property type="component" value="Unassembled WGS sequence"/>
</dbReference>
<dbReference type="EMBL" id="CAJNYU010000861">
    <property type="protein sequence ID" value="CAF3394721.1"/>
    <property type="molecule type" value="Genomic_DNA"/>
</dbReference>
<evidence type="ECO:0000313" key="4">
    <source>
        <dbReference type="EMBL" id="CAF4504563.1"/>
    </source>
</evidence>
<feature type="region of interest" description="Disordered" evidence="1">
    <location>
        <begin position="67"/>
        <end position="95"/>
    </location>
</feature>
<evidence type="ECO:0000256" key="1">
    <source>
        <dbReference type="SAM" id="MobiDB-lite"/>
    </source>
</evidence>
<dbReference type="Proteomes" id="UP000663869">
    <property type="component" value="Unassembled WGS sequence"/>
</dbReference>
<sequence length="135" mass="15870">MNSSVPDLTTIILNLLNQHTILSSSHDECKTEEKTTTTTAKTDQDNNRQYYFIVFNNPRWSKIIQKRNLQMQQQQQQEKKNKTDPSPSVSVKAPVQDISIDDQFIIDLRKLMNDYVQRTTRPFPMKYFIDLTTDQ</sequence>
<evidence type="ECO:0000313" key="6">
    <source>
        <dbReference type="Proteomes" id="UP000663862"/>
    </source>
</evidence>
<gene>
    <name evidence="2" type="ORF">FME351_LOCUS8488</name>
    <name evidence="3" type="ORF">GRG538_LOCUS10994</name>
    <name evidence="4" type="ORF">QYT958_LOCUS4964</name>
    <name evidence="5" type="ORF">TSG867_LOCUS27351</name>
</gene>
<accession>A0A821BVL2</accession>
<organism evidence="5 6">
    <name type="scientific">Rotaria socialis</name>
    <dbReference type="NCBI Taxonomy" id="392032"/>
    <lineage>
        <taxon>Eukaryota</taxon>
        <taxon>Metazoa</taxon>
        <taxon>Spiralia</taxon>
        <taxon>Gnathifera</taxon>
        <taxon>Rotifera</taxon>
        <taxon>Eurotatoria</taxon>
        <taxon>Bdelloidea</taxon>
        <taxon>Philodinida</taxon>
        <taxon>Philodinidae</taxon>
        <taxon>Rotaria</taxon>
    </lineage>
</organism>
<dbReference type="EMBL" id="CAJNYT010001464">
    <property type="protein sequence ID" value="CAF3411957.1"/>
    <property type="molecule type" value="Genomic_DNA"/>
</dbReference>
<dbReference type="Proteomes" id="UP000663862">
    <property type="component" value="Unassembled WGS sequence"/>
</dbReference>
<protein>
    <submittedName>
        <fullName evidence="5">Uncharacterized protein</fullName>
    </submittedName>
</protein>
<name>A0A821BVL2_9BILA</name>
<evidence type="ECO:0000313" key="3">
    <source>
        <dbReference type="EMBL" id="CAF3411957.1"/>
    </source>
</evidence>
<dbReference type="Proteomes" id="UP000663872">
    <property type="component" value="Unassembled WGS sequence"/>
</dbReference>
<dbReference type="EMBL" id="CAJOBR010000396">
    <property type="protein sequence ID" value="CAF4504563.1"/>
    <property type="molecule type" value="Genomic_DNA"/>
</dbReference>
<evidence type="ECO:0000313" key="2">
    <source>
        <dbReference type="EMBL" id="CAF3394721.1"/>
    </source>
</evidence>
<comment type="caution">
    <text evidence="5">The sequence shown here is derived from an EMBL/GenBank/DDBJ whole genome shotgun (WGS) entry which is preliminary data.</text>
</comment>